<proteinExistence type="inferred from homology"/>
<dbReference type="InterPro" id="IPR027246">
    <property type="entry name" value="Porin_Euk/Tom40"/>
</dbReference>
<dbReference type="PANTHER" id="PTHR10802">
    <property type="entry name" value="MITOCHONDRIAL IMPORT RECEPTOR SUBUNIT TOM40"/>
    <property type="match status" value="1"/>
</dbReference>
<keyword evidence="3" id="KW-0813">Transport</keyword>
<keyword evidence="4" id="KW-1134">Transmembrane beta strand</keyword>
<dbReference type="Proteomes" id="UP001396898">
    <property type="component" value="Unassembled WGS sequence"/>
</dbReference>
<keyword evidence="11" id="KW-1185">Reference proteome</keyword>
<comment type="caution">
    <text evidence="10">The sequence shown here is derived from an EMBL/GenBank/DDBJ whole genome shotgun (WGS) entry which is preliminary data.</text>
</comment>
<evidence type="ECO:0000256" key="6">
    <source>
        <dbReference type="ARBA" id="ARBA00022787"/>
    </source>
</evidence>
<dbReference type="EMBL" id="JAQQWI010000015">
    <property type="protein sequence ID" value="KAK8012699.1"/>
    <property type="molecule type" value="Genomic_DNA"/>
</dbReference>
<evidence type="ECO:0000256" key="5">
    <source>
        <dbReference type="ARBA" id="ARBA00022692"/>
    </source>
</evidence>
<evidence type="ECO:0000313" key="10">
    <source>
        <dbReference type="EMBL" id="KAK8012699.1"/>
    </source>
</evidence>
<evidence type="ECO:0000256" key="4">
    <source>
        <dbReference type="ARBA" id="ARBA00022452"/>
    </source>
</evidence>
<keyword evidence="10" id="KW-0675">Receptor</keyword>
<evidence type="ECO:0000256" key="9">
    <source>
        <dbReference type="ARBA" id="ARBA00023136"/>
    </source>
</evidence>
<keyword evidence="5" id="KW-0812">Transmembrane</keyword>
<dbReference type="Gene3D" id="2.40.160.10">
    <property type="entry name" value="Porin"/>
    <property type="match status" value="1"/>
</dbReference>
<keyword evidence="8" id="KW-0496">Mitochondrion</keyword>
<evidence type="ECO:0000256" key="1">
    <source>
        <dbReference type="ARBA" id="ARBA00004374"/>
    </source>
</evidence>
<evidence type="ECO:0000256" key="8">
    <source>
        <dbReference type="ARBA" id="ARBA00023128"/>
    </source>
</evidence>
<name>A0ABR1RHD5_9PEZI</name>
<keyword evidence="7" id="KW-0653">Protein transport</keyword>
<sequence length="365" mass="39730">MDVTPMKMETAPIIMSPPSSSSAFGALVNNPISRSLANVYQSFSDRRERLGLTNPGAVENIAKEVQREVSPAMHMHTGLRADITKAIDFAPLCQVSHQFAMGDRLQPYAFAALYGTNKVFMQGSLDSDGMLSSRFNYRWTDSLVTKSQFQIGAQDMASIEHEYVGADFTSSLKMLNPSYLEGGLTGIFIGQHLQSVTRKLSLGMEAVWQRAALNQPPEAAMSYVARYKSNDWIATAQLHAQGALNATYWRRLSDKVQAGVDMTLQAVPSQGGMMGGIQKEGITTVGAKYDFRMSVFRAQVDSKGKLSCLLERVVAPPVRLSFGIDLDHATQQAKIGLGITIEAPSEGLEEKQEALGVAAAPNIPF</sequence>
<dbReference type="InterPro" id="IPR037930">
    <property type="entry name" value="Tom40"/>
</dbReference>
<evidence type="ECO:0000256" key="3">
    <source>
        <dbReference type="ARBA" id="ARBA00022448"/>
    </source>
</evidence>
<gene>
    <name evidence="10" type="ORF">PG991_010074</name>
</gene>
<protein>
    <submittedName>
        <fullName evidence="10">Import receptor subunit tom-40</fullName>
    </submittedName>
</protein>
<accession>A0ABR1RHD5</accession>
<organism evidence="10 11">
    <name type="scientific">Apiospora marii</name>
    <dbReference type="NCBI Taxonomy" id="335849"/>
    <lineage>
        <taxon>Eukaryota</taxon>
        <taxon>Fungi</taxon>
        <taxon>Dikarya</taxon>
        <taxon>Ascomycota</taxon>
        <taxon>Pezizomycotina</taxon>
        <taxon>Sordariomycetes</taxon>
        <taxon>Xylariomycetidae</taxon>
        <taxon>Amphisphaeriales</taxon>
        <taxon>Apiosporaceae</taxon>
        <taxon>Apiospora</taxon>
    </lineage>
</organism>
<comment type="similarity">
    <text evidence="2">Belongs to the Tom40 family.</text>
</comment>
<comment type="subcellular location">
    <subcellularLocation>
        <location evidence="1">Mitochondrion outer membrane</location>
        <topology evidence="1">Multi-pass membrane protein</topology>
    </subcellularLocation>
</comment>
<evidence type="ECO:0000313" key="11">
    <source>
        <dbReference type="Proteomes" id="UP001396898"/>
    </source>
</evidence>
<evidence type="ECO:0000256" key="7">
    <source>
        <dbReference type="ARBA" id="ARBA00022927"/>
    </source>
</evidence>
<dbReference type="Pfam" id="PF01459">
    <property type="entry name" value="Porin_3"/>
    <property type="match status" value="1"/>
</dbReference>
<dbReference type="InterPro" id="IPR023614">
    <property type="entry name" value="Porin_dom_sf"/>
</dbReference>
<keyword evidence="6" id="KW-1000">Mitochondrion outer membrane</keyword>
<dbReference type="CDD" id="cd07305">
    <property type="entry name" value="Porin3_Tom40"/>
    <property type="match status" value="1"/>
</dbReference>
<evidence type="ECO:0000256" key="2">
    <source>
        <dbReference type="ARBA" id="ARBA00010510"/>
    </source>
</evidence>
<keyword evidence="9" id="KW-0472">Membrane</keyword>
<reference evidence="10 11" key="1">
    <citation type="submission" date="2023-01" db="EMBL/GenBank/DDBJ databases">
        <title>Analysis of 21 Apiospora genomes using comparative genomics revels a genus with tremendous synthesis potential of carbohydrate active enzymes and secondary metabolites.</title>
        <authorList>
            <person name="Sorensen T."/>
        </authorList>
    </citation>
    <scope>NUCLEOTIDE SEQUENCE [LARGE SCALE GENOMIC DNA]</scope>
    <source>
        <strain evidence="10 11">CBS 20057</strain>
    </source>
</reference>